<gene>
    <name evidence="2" type="ORF">UFOPK3139_00452</name>
</gene>
<evidence type="ECO:0000313" key="2">
    <source>
        <dbReference type="EMBL" id="CAB4817215.1"/>
    </source>
</evidence>
<organism evidence="2">
    <name type="scientific">freshwater metagenome</name>
    <dbReference type="NCBI Taxonomy" id="449393"/>
    <lineage>
        <taxon>unclassified sequences</taxon>
        <taxon>metagenomes</taxon>
        <taxon>ecological metagenomes</taxon>
    </lineage>
</organism>
<protein>
    <submittedName>
        <fullName evidence="2">Unannotated protein</fullName>
    </submittedName>
</protein>
<sequence>MADHVQPTRIGGDHAADGGRAARREVDREPQADAPRRQLKRVEGDTGAHGDLSREHVDGFERVEARQLQAELPGGCDGASYETGVAALGYNCQGPGIRPGKHCGDLGGGTRTHDGRGCTLNPPCPVDRVPGEHLRVAQHVFRAHDRHELV</sequence>
<proteinExistence type="predicted"/>
<accession>A0A6J6Z8Y2</accession>
<name>A0A6J6Z8Y2_9ZZZZ</name>
<reference evidence="2" key="1">
    <citation type="submission" date="2020-05" db="EMBL/GenBank/DDBJ databases">
        <authorList>
            <person name="Chiriac C."/>
            <person name="Salcher M."/>
            <person name="Ghai R."/>
            <person name="Kavagutti S V."/>
        </authorList>
    </citation>
    <scope>NUCLEOTIDE SEQUENCE</scope>
</reference>
<dbReference type="AlphaFoldDB" id="A0A6J6Z8Y2"/>
<dbReference type="EMBL" id="CAFABA010000011">
    <property type="protein sequence ID" value="CAB4817215.1"/>
    <property type="molecule type" value="Genomic_DNA"/>
</dbReference>
<feature type="compositionally biased region" description="Basic and acidic residues" evidence="1">
    <location>
        <begin position="11"/>
        <end position="58"/>
    </location>
</feature>
<evidence type="ECO:0000256" key="1">
    <source>
        <dbReference type="SAM" id="MobiDB-lite"/>
    </source>
</evidence>
<feature type="region of interest" description="Disordered" evidence="1">
    <location>
        <begin position="1"/>
        <end position="58"/>
    </location>
</feature>